<accession>A0A8T0P194</accession>
<dbReference type="Proteomes" id="UP000823388">
    <property type="component" value="Chromosome 8N"/>
</dbReference>
<proteinExistence type="predicted"/>
<dbReference type="EMBL" id="CM029052">
    <property type="protein sequence ID" value="KAG2555493.1"/>
    <property type="molecule type" value="Genomic_DNA"/>
</dbReference>
<dbReference type="AlphaFoldDB" id="A0A8T0P194"/>
<evidence type="ECO:0000313" key="2">
    <source>
        <dbReference type="Proteomes" id="UP000823388"/>
    </source>
</evidence>
<gene>
    <name evidence="1" type="ORF">PVAP13_8NG055828</name>
</gene>
<keyword evidence="2" id="KW-1185">Reference proteome</keyword>
<evidence type="ECO:0000313" key="1">
    <source>
        <dbReference type="EMBL" id="KAG2555493.1"/>
    </source>
</evidence>
<reference evidence="1" key="1">
    <citation type="submission" date="2020-05" db="EMBL/GenBank/DDBJ databases">
        <title>WGS assembly of Panicum virgatum.</title>
        <authorList>
            <person name="Lovell J.T."/>
            <person name="Jenkins J."/>
            <person name="Shu S."/>
            <person name="Juenger T.E."/>
            <person name="Schmutz J."/>
        </authorList>
    </citation>
    <scope>NUCLEOTIDE SEQUENCE</scope>
    <source>
        <strain evidence="1">AP13</strain>
    </source>
</reference>
<name>A0A8T0P194_PANVG</name>
<sequence>SNQIELLACCKSGSEVISLILKMEQSVQQRILIFLWQWCSARNKANAGTKMATATEICTSVPYHIMQWDNTQNKNKSTTSMQLPKWQPPHDFLKLNCDASFHQNTGNGGWGFVVRNED</sequence>
<feature type="non-terminal residue" evidence="1">
    <location>
        <position position="118"/>
    </location>
</feature>
<feature type="non-terminal residue" evidence="1">
    <location>
        <position position="1"/>
    </location>
</feature>
<organism evidence="1 2">
    <name type="scientific">Panicum virgatum</name>
    <name type="common">Blackwell switchgrass</name>
    <dbReference type="NCBI Taxonomy" id="38727"/>
    <lineage>
        <taxon>Eukaryota</taxon>
        <taxon>Viridiplantae</taxon>
        <taxon>Streptophyta</taxon>
        <taxon>Embryophyta</taxon>
        <taxon>Tracheophyta</taxon>
        <taxon>Spermatophyta</taxon>
        <taxon>Magnoliopsida</taxon>
        <taxon>Liliopsida</taxon>
        <taxon>Poales</taxon>
        <taxon>Poaceae</taxon>
        <taxon>PACMAD clade</taxon>
        <taxon>Panicoideae</taxon>
        <taxon>Panicodae</taxon>
        <taxon>Paniceae</taxon>
        <taxon>Panicinae</taxon>
        <taxon>Panicum</taxon>
        <taxon>Panicum sect. Hiantes</taxon>
    </lineage>
</organism>
<evidence type="ECO:0008006" key="3">
    <source>
        <dbReference type="Google" id="ProtNLM"/>
    </source>
</evidence>
<comment type="caution">
    <text evidence="1">The sequence shown here is derived from an EMBL/GenBank/DDBJ whole genome shotgun (WGS) entry which is preliminary data.</text>
</comment>
<protein>
    <recommendedName>
        <fullName evidence="3">RNase H type-1 domain-containing protein</fullName>
    </recommendedName>
</protein>